<keyword evidence="6" id="KW-1185">Reference proteome</keyword>
<dbReference type="InterPro" id="IPR016166">
    <property type="entry name" value="FAD-bd_PCMH"/>
</dbReference>
<name>A0A9P6MDP7_9FUNG</name>
<dbReference type="InterPro" id="IPR016169">
    <property type="entry name" value="FAD-bd_PCMH_sub2"/>
</dbReference>
<dbReference type="PROSITE" id="PS51387">
    <property type="entry name" value="FAD_PCMH"/>
    <property type="match status" value="1"/>
</dbReference>
<dbReference type="OrthoDB" id="610608at2759"/>
<evidence type="ECO:0000313" key="6">
    <source>
        <dbReference type="Proteomes" id="UP000749646"/>
    </source>
</evidence>
<dbReference type="PANTHER" id="PTHR43762:SF1">
    <property type="entry name" value="D-ARABINONO-1,4-LACTONE OXIDASE"/>
    <property type="match status" value="1"/>
</dbReference>
<evidence type="ECO:0000256" key="2">
    <source>
        <dbReference type="ARBA" id="ARBA00023002"/>
    </source>
</evidence>
<protein>
    <recommendedName>
        <fullName evidence="4">FAD-binding PCMH-type domain-containing protein</fullName>
    </recommendedName>
</protein>
<dbReference type="PROSITE" id="PS00862">
    <property type="entry name" value="OX2_COVAL_FAD"/>
    <property type="match status" value="1"/>
</dbReference>
<comment type="similarity">
    <text evidence="1">Belongs to the oxygen-dependent FAD-linked oxidoreductase family.</text>
</comment>
<reference evidence="5" key="1">
    <citation type="journal article" date="2020" name="Fungal Divers.">
        <title>Resolving the Mortierellaceae phylogeny through synthesis of multi-gene phylogenetics and phylogenomics.</title>
        <authorList>
            <person name="Vandepol N."/>
            <person name="Liber J."/>
            <person name="Desiro A."/>
            <person name="Na H."/>
            <person name="Kennedy M."/>
            <person name="Barry K."/>
            <person name="Grigoriev I.V."/>
            <person name="Miller A.N."/>
            <person name="O'Donnell K."/>
            <person name="Stajich J.E."/>
            <person name="Bonito G."/>
        </authorList>
    </citation>
    <scope>NUCLEOTIDE SEQUENCE</scope>
    <source>
        <strain evidence="5">MES-2147</strain>
    </source>
</reference>
<dbReference type="Pfam" id="PF01565">
    <property type="entry name" value="FAD_binding_4"/>
    <property type="match status" value="1"/>
</dbReference>
<dbReference type="Gene3D" id="3.30.465.10">
    <property type="match status" value="1"/>
</dbReference>
<evidence type="ECO:0000313" key="5">
    <source>
        <dbReference type="EMBL" id="KAF9993707.1"/>
    </source>
</evidence>
<evidence type="ECO:0000256" key="3">
    <source>
        <dbReference type="SAM" id="MobiDB-lite"/>
    </source>
</evidence>
<proteinExistence type="inferred from homology"/>
<dbReference type="InterPro" id="IPR036318">
    <property type="entry name" value="FAD-bd_PCMH-like_sf"/>
</dbReference>
<accession>A0A9P6MDP7</accession>
<gene>
    <name evidence="5" type="ORF">BGZ65_010738</name>
</gene>
<dbReference type="GO" id="GO:0016899">
    <property type="term" value="F:oxidoreductase activity, acting on the CH-OH group of donors, oxygen as acceptor"/>
    <property type="evidence" value="ECO:0007669"/>
    <property type="project" value="InterPro"/>
</dbReference>
<evidence type="ECO:0000259" key="4">
    <source>
        <dbReference type="PROSITE" id="PS51387"/>
    </source>
</evidence>
<dbReference type="PANTHER" id="PTHR43762">
    <property type="entry name" value="L-GULONOLACTONE OXIDASE"/>
    <property type="match status" value="1"/>
</dbReference>
<comment type="caution">
    <text evidence="5">The sequence shown here is derived from an EMBL/GenBank/DDBJ whole genome shotgun (WGS) entry which is preliminary data.</text>
</comment>
<organism evidence="5 6">
    <name type="scientific">Modicella reniformis</name>
    <dbReference type="NCBI Taxonomy" id="1440133"/>
    <lineage>
        <taxon>Eukaryota</taxon>
        <taxon>Fungi</taxon>
        <taxon>Fungi incertae sedis</taxon>
        <taxon>Mucoromycota</taxon>
        <taxon>Mortierellomycotina</taxon>
        <taxon>Mortierellomycetes</taxon>
        <taxon>Mortierellales</taxon>
        <taxon>Mortierellaceae</taxon>
        <taxon>Modicella</taxon>
    </lineage>
</organism>
<feature type="non-terminal residue" evidence="5">
    <location>
        <position position="1"/>
    </location>
</feature>
<dbReference type="AlphaFoldDB" id="A0A9P6MDP7"/>
<dbReference type="InterPro" id="IPR010031">
    <property type="entry name" value="FAD_lactone_oxidase-like"/>
</dbReference>
<sequence length="206" mass="22998">MEQHSDRCSAFRLRNNRLPPTNENDAETWYNWAKNQSCRPAEQPYPKSQEDLIRIVNEAREKGKKVRCAGTGHSWSSSSVTDGVLVMVEMMTKIYPPEKSAEGWTVQVETGVTVKKLDHFLREHEPQLAMPSNVVLESVRYGGVLSLGCHGAATQTQTLADLVCEVKIIDAHGNPNTFTQEKDAEEFSAACINLGLLGVIYSYTLR</sequence>
<dbReference type="Gene3D" id="3.30.43.10">
    <property type="entry name" value="Uridine Diphospho-n-acetylenolpyruvylglucosamine Reductase, domain 2"/>
    <property type="match status" value="1"/>
</dbReference>
<dbReference type="InterPro" id="IPR006093">
    <property type="entry name" value="Oxy_OxRdtase_FAD_BS"/>
</dbReference>
<evidence type="ECO:0000256" key="1">
    <source>
        <dbReference type="ARBA" id="ARBA00005466"/>
    </source>
</evidence>
<dbReference type="EMBL" id="JAAAHW010001763">
    <property type="protein sequence ID" value="KAF9993707.1"/>
    <property type="molecule type" value="Genomic_DNA"/>
</dbReference>
<dbReference type="InterPro" id="IPR016167">
    <property type="entry name" value="FAD-bd_PCMH_sub1"/>
</dbReference>
<dbReference type="Proteomes" id="UP000749646">
    <property type="component" value="Unassembled WGS sequence"/>
</dbReference>
<dbReference type="InterPro" id="IPR006094">
    <property type="entry name" value="Oxid_FAD_bind_N"/>
</dbReference>
<feature type="domain" description="FAD-binding PCMH-type" evidence="4">
    <location>
        <begin position="36"/>
        <end position="206"/>
    </location>
</feature>
<dbReference type="SUPFAM" id="SSF56176">
    <property type="entry name" value="FAD-binding/transporter-associated domain-like"/>
    <property type="match status" value="1"/>
</dbReference>
<dbReference type="GO" id="GO:0071949">
    <property type="term" value="F:FAD binding"/>
    <property type="evidence" value="ECO:0007669"/>
    <property type="project" value="InterPro"/>
</dbReference>
<feature type="region of interest" description="Disordered" evidence="3">
    <location>
        <begin position="1"/>
        <end position="23"/>
    </location>
</feature>
<keyword evidence="2" id="KW-0560">Oxidoreductase</keyword>